<comment type="caution">
    <text evidence="2">The sequence shown here is derived from an EMBL/GenBank/DDBJ whole genome shotgun (WGS) entry which is preliminary data.</text>
</comment>
<evidence type="ECO:0000256" key="1">
    <source>
        <dbReference type="SAM" id="Phobius"/>
    </source>
</evidence>
<dbReference type="RefSeq" id="WP_015611615.1">
    <property type="nucleotide sequence ID" value="NZ_BMUG01000004.1"/>
</dbReference>
<keyword evidence="1" id="KW-0812">Transmembrane</keyword>
<dbReference type="EMBL" id="BLWD01000001">
    <property type="protein sequence ID" value="GFN07440.1"/>
    <property type="molecule type" value="Genomic_DNA"/>
</dbReference>
<gene>
    <name evidence="2" type="ORF">Smic_59960</name>
</gene>
<dbReference type="AlphaFoldDB" id="A0A7J0CY34"/>
<feature type="transmembrane region" description="Helical" evidence="1">
    <location>
        <begin position="66"/>
        <end position="86"/>
    </location>
</feature>
<evidence type="ECO:0000313" key="3">
    <source>
        <dbReference type="Proteomes" id="UP000498740"/>
    </source>
</evidence>
<feature type="transmembrane region" description="Helical" evidence="1">
    <location>
        <begin position="98"/>
        <end position="114"/>
    </location>
</feature>
<reference evidence="2 3" key="1">
    <citation type="submission" date="2020-05" db="EMBL/GenBank/DDBJ databases">
        <title>Whole genome shotgun sequence of Streptomyces microflavus NBRC 13062.</title>
        <authorList>
            <person name="Komaki H."/>
            <person name="Tamura T."/>
        </authorList>
    </citation>
    <scope>NUCLEOTIDE SEQUENCE [LARGE SCALE GENOMIC DNA]</scope>
    <source>
        <strain evidence="2 3">NBRC 13062</strain>
    </source>
</reference>
<keyword evidence="1" id="KW-1133">Transmembrane helix</keyword>
<dbReference type="Proteomes" id="UP000498740">
    <property type="component" value="Unassembled WGS sequence"/>
</dbReference>
<organism evidence="2 3">
    <name type="scientific">Streptomyces microflavus</name>
    <name type="common">Streptomyces lipmanii</name>
    <dbReference type="NCBI Taxonomy" id="1919"/>
    <lineage>
        <taxon>Bacteria</taxon>
        <taxon>Bacillati</taxon>
        <taxon>Actinomycetota</taxon>
        <taxon>Actinomycetes</taxon>
        <taxon>Kitasatosporales</taxon>
        <taxon>Streptomycetaceae</taxon>
        <taxon>Streptomyces</taxon>
    </lineage>
</organism>
<proteinExistence type="predicted"/>
<feature type="transmembrane region" description="Helical" evidence="1">
    <location>
        <begin position="28"/>
        <end position="46"/>
    </location>
</feature>
<feature type="transmembrane region" description="Helical" evidence="1">
    <location>
        <begin position="120"/>
        <end position="139"/>
    </location>
</feature>
<sequence length="157" mass="15980">MDFLDPSDSGAPDDDEVTVRPGPLWRHALWVVGVTALGVGLGWAGSLFRLGPDDYGLLAAAPGSPWTYLGAWAVTGLAATAVLRAAAAKVPVPSPGTIAVILLLIGTRLSLGWRPETPELAAMVAGALVLAGIWAAIALRADAVARKAPKPESPGAS</sequence>
<evidence type="ECO:0000313" key="2">
    <source>
        <dbReference type="EMBL" id="GFN07440.1"/>
    </source>
</evidence>
<protein>
    <submittedName>
        <fullName evidence="2">Uncharacterized protein</fullName>
    </submittedName>
</protein>
<accession>A0A7J0CY34</accession>
<name>A0A7J0CY34_STRMI</name>
<keyword evidence="1" id="KW-0472">Membrane</keyword>